<gene>
    <name evidence="1" type="ORF">SAMN02745911_1402</name>
</gene>
<comment type="caution">
    <text evidence="1">The sequence shown here is derived from an EMBL/GenBank/DDBJ whole genome shotgun (WGS) entry which is preliminary data.</text>
</comment>
<organism evidence="1 2">
    <name type="scientific">Aureimonas altamirensis DSM 21988</name>
    <dbReference type="NCBI Taxonomy" id="1121026"/>
    <lineage>
        <taxon>Bacteria</taxon>
        <taxon>Pseudomonadati</taxon>
        <taxon>Pseudomonadota</taxon>
        <taxon>Alphaproteobacteria</taxon>
        <taxon>Hyphomicrobiales</taxon>
        <taxon>Aurantimonadaceae</taxon>
        <taxon>Aureimonas</taxon>
    </lineage>
</organism>
<keyword evidence="2" id="KW-1185">Reference proteome</keyword>
<name>A0ABY1IDD8_9HYPH</name>
<reference evidence="1 2" key="1">
    <citation type="submission" date="2016-11" db="EMBL/GenBank/DDBJ databases">
        <authorList>
            <person name="Varghese N."/>
            <person name="Submissions S."/>
        </authorList>
    </citation>
    <scope>NUCLEOTIDE SEQUENCE [LARGE SCALE GENOMIC DNA]</scope>
    <source>
        <strain evidence="1 2">DSM 21988</strain>
    </source>
</reference>
<accession>A0ABY1IDD8</accession>
<dbReference type="EMBL" id="FQZC01000002">
    <property type="protein sequence ID" value="SHJ01374.1"/>
    <property type="molecule type" value="Genomic_DNA"/>
</dbReference>
<protein>
    <submittedName>
        <fullName evidence="1">Uncharacterized protein</fullName>
    </submittedName>
</protein>
<evidence type="ECO:0000313" key="1">
    <source>
        <dbReference type="EMBL" id="SHJ01374.1"/>
    </source>
</evidence>
<evidence type="ECO:0000313" key="2">
    <source>
        <dbReference type="Proteomes" id="UP000184290"/>
    </source>
</evidence>
<proteinExistence type="predicted"/>
<dbReference type="Proteomes" id="UP000184290">
    <property type="component" value="Unassembled WGS sequence"/>
</dbReference>
<sequence length="103" mass="11050">MMGNSSNFDPISRLHLGKADTAMLIGHAMTMPGRNKGACAVCCVVHRGSASPFTHVYLVPVDSNHRGEVFLAKVLDGERVAEALNWSARNLAFVLDDGARRAA</sequence>